<gene>
    <name evidence="1" type="ORF">IFM46972_03531</name>
</gene>
<evidence type="ECO:0000313" key="1">
    <source>
        <dbReference type="EMBL" id="GFF32368.1"/>
    </source>
</evidence>
<proteinExistence type="predicted"/>
<sequence>MHICQGQAVCEPNVSGGWELTKIALSPFRPSAGVELATWVQYFWISITALGGGRSKESIHPSRDSGSGAVAFGELINALDNVPNQLLSSKSRRMIRPDVIFLKTNGTALSLSFAEKATSLSLVQPI</sequence>
<comment type="caution">
    <text evidence="1">The sequence shown here is derived from an EMBL/GenBank/DDBJ whole genome shotgun (WGS) entry which is preliminary data.</text>
</comment>
<dbReference type="EMBL" id="BLKC01000018">
    <property type="protein sequence ID" value="GFF32368.1"/>
    <property type="molecule type" value="Genomic_DNA"/>
</dbReference>
<reference evidence="1 2" key="1">
    <citation type="submission" date="2020-01" db="EMBL/GenBank/DDBJ databases">
        <title>Draft genome sequence of Aspergillus udagawae IFM 46972.</title>
        <authorList>
            <person name="Takahashi H."/>
            <person name="Yaguchi T."/>
        </authorList>
    </citation>
    <scope>NUCLEOTIDE SEQUENCE [LARGE SCALE GENOMIC DNA]</scope>
    <source>
        <strain evidence="1 2">IFM 46972</strain>
    </source>
</reference>
<name>A0A8H3RP32_9EURO</name>
<accession>A0A8H3RP32</accession>
<dbReference type="Proteomes" id="UP000465221">
    <property type="component" value="Unassembled WGS sequence"/>
</dbReference>
<protein>
    <submittedName>
        <fullName evidence="1">Aspartate aminotransferase, cytoplasmic</fullName>
    </submittedName>
</protein>
<organism evidence="1 2">
    <name type="scientific">Aspergillus udagawae</name>
    <dbReference type="NCBI Taxonomy" id="91492"/>
    <lineage>
        <taxon>Eukaryota</taxon>
        <taxon>Fungi</taxon>
        <taxon>Dikarya</taxon>
        <taxon>Ascomycota</taxon>
        <taxon>Pezizomycotina</taxon>
        <taxon>Eurotiomycetes</taxon>
        <taxon>Eurotiomycetidae</taxon>
        <taxon>Eurotiales</taxon>
        <taxon>Aspergillaceae</taxon>
        <taxon>Aspergillus</taxon>
        <taxon>Aspergillus subgen. Fumigati</taxon>
    </lineage>
</organism>
<keyword evidence="1" id="KW-0032">Aminotransferase</keyword>
<evidence type="ECO:0000313" key="2">
    <source>
        <dbReference type="Proteomes" id="UP000465221"/>
    </source>
</evidence>
<dbReference type="AlphaFoldDB" id="A0A8H3RP32"/>
<dbReference type="GO" id="GO:0008483">
    <property type="term" value="F:transaminase activity"/>
    <property type="evidence" value="ECO:0007669"/>
    <property type="project" value="UniProtKB-KW"/>
</dbReference>
<keyword evidence="1" id="KW-0808">Transferase</keyword>